<keyword evidence="4" id="KW-1185">Reference proteome</keyword>
<name>A0A066XIB3_COLSU</name>
<feature type="signal peptide" evidence="2">
    <location>
        <begin position="1"/>
        <end position="19"/>
    </location>
</feature>
<keyword evidence="2" id="KW-0732">Signal</keyword>
<reference evidence="4" key="1">
    <citation type="journal article" date="2014" name="Genome Announc.">
        <title>Draft genome sequence of Colletotrichum sublineola, a destructive pathogen of cultivated sorghum.</title>
        <authorList>
            <person name="Baroncelli R."/>
            <person name="Sanz-Martin J.M."/>
            <person name="Rech G.E."/>
            <person name="Sukno S.A."/>
            <person name="Thon M.R."/>
        </authorList>
    </citation>
    <scope>NUCLEOTIDE SEQUENCE [LARGE SCALE GENOMIC DNA]</scope>
    <source>
        <strain evidence="4">TX430BB</strain>
    </source>
</reference>
<sequence length="176" mass="18423">MRYCQFILSFFLLFTFAVALPMPASGEAVSPRAKTGGGRGGASSNAQAEAAGIDKNISIQKQEKQDAKGVGKAETNGNFNAAKGQLLGTIKEGQDVRANNQRIADKSNQALVNGLNKVQNAQAGEQKQAESLQGGNSKSDRQTLNKLQGEFNKGIQQNEANKKAALSGGNGGKKGN</sequence>
<dbReference type="OrthoDB" id="3638982at2759"/>
<proteinExistence type="predicted"/>
<dbReference type="HOGENOM" id="CLU_110347_1_0_1"/>
<gene>
    <name evidence="3" type="ORF">CSUB01_11232</name>
</gene>
<feature type="region of interest" description="Disordered" evidence="1">
    <location>
        <begin position="121"/>
        <end position="176"/>
    </location>
</feature>
<dbReference type="Proteomes" id="UP000027238">
    <property type="component" value="Unassembled WGS sequence"/>
</dbReference>
<feature type="compositionally biased region" description="Polar residues" evidence="1">
    <location>
        <begin position="121"/>
        <end position="137"/>
    </location>
</feature>
<dbReference type="STRING" id="1173701.A0A066XIB3"/>
<evidence type="ECO:0000313" key="3">
    <source>
        <dbReference type="EMBL" id="KDN65740.1"/>
    </source>
</evidence>
<evidence type="ECO:0000313" key="4">
    <source>
        <dbReference type="Proteomes" id="UP000027238"/>
    </source>
</evidence>
<dbReference type="EMBL" id="JMSE01001000">
    <property type="protein sequence ID" value="KDN65740.1"/>
    <property type="molecule type" value="Genomic_DNA"/>
</dbReference>
<dbReference type="AlphaFoldDB" id="A0A066XIB3"/>
<evidence type="ECO:0000256" key="2">
    <source>
        <dbReference type="SAM" id="SignalP"/>
    </source>
</evidence>
<dbReference type="eggNOG" id="ENOG502T4DV">
    <property type="taxonomic scope" value="Eukaryota"/>
</dbReference>
<feature type="chain" id="PRO_5001634008" description="CsbD-like domain-containing protein" evidence="2">
    <location>
        <begin position="20"/>
        <end position="176"/>
    </location>
</feature>
<feature type="compositionally biased region" description="Basic and acidic residues" evidence="1">
    <location>
        <begin position="61"/>
        <end position="71"/>
    </location>
</feature>
<accession>A0A066XIB3</accession>
<protein>
    <recommendedName>
        <fullName evidence="5">CsbD-like domain-containing protein</fullName>
    </recommendedName>
</protein>
<comment type="caution">
    <text evidence="3">The sequence shown here is derived from an EMBL/GenBank/DDBJ whole genome shotgun (WGS) entry which is preliminary data.</text>
</comment>
<evidence type="ECO:0008006" key="5">
    <source>
        <dbReference type="Google" id="ProtNLM"/>
    </source>
</evidence>
<evidence type="ECO:0000256" key="1">
    <source>
        <dbReference type="SAM" id="MobiDB-lite"/>
    </source>
</evidence>
<organism evidence="3 4">
    <name type="scientific">Colletotrichum sublineola</name>
    <name type="common">Sorghum anthracnose fungus</name>
    <dbReference type="NCBI Taxonomy" id="1173701"/>
    <lineage>
        <taxon>Eukaryota</taxon>
        <taxon>Fungi</taxon>
        <taxon>Dikarya</taxon>
        <taxon>Ascomycota</taxon>
        <taxon>Pezizomycotina</taxon>
        <taxon>Sordariomycetes</taxon>
        <taxon>Hypocreomycetidae</taxon>
        <taxon>Glomerellales</taxon>
        <taxon>Glomerellaceae</taxon>
        <taxon>Colletotrichum</taxon>
        <taxon>Colletotrichum graminicola species complex</taxon>
    </lineage>
</organism>
<feature type="region of interest" description="Disordered" evidence="1">
    <location>
        <begin position="27"/>
        <end position="84"/>
    </location>
</feature>
<dbReference type="OMA" id="QITEMRQ"/>